<evidence type="ECO:0000256" key="2">
    <source>
        <dbReference type="RuleBase" id="RU000363"/>
    </source>
</evidence>
<dbReference type="PANTHER" id="PTHR42760:SF105">
    <property type="entry name" value="SORBITOL-6-PHOSPHATE 2-DEHYDROGENASE"/>
    <property type="match status" value="1"/>
</dbReference>
<dbReference type="PRINTS" id="PR00080">
    <property type="entry name" value="SDRFAMILY"/>
</dbReference>
<evidence type="ECO:0000256" key="1">
    <source>
        <dbReference type="ARBA" id="ARBA00006484"/>
    </source>
</evidence>
<gene>
    <name evidence="3" type="ORF">CHUV0807_0424</name>
</gene>
<evidence type="ECO:0000313" key="3">
    <source>
        <dbReference type="EMBL" id="SAY63211.1"/>
    </source>
</evidence>
<dbReference type="SUPFAM" id="SSF51735">
    <property type="entry name" value="NAD(P)-binding Rossmann-fold domains"/>
    <property type="match status" value="1"/>
</dbReference>
<sequence length="261" mass="27613">MNNKPTAIVIGGGQTLGAFLSKGLADAGYRVAVADLNGDNAERVAAEINAAHGAGSAVGFAADATNEAAVDELAAAVDRTFGRSDLLLYSAGVAKASPIWDFPLKDFQRSLDVNLTGYFLCARAFARLMIRDGIHGRIIEINSKSGKVGSKYNAGYSAAKFGAVGLTQSLALDLADKGITVNALMLGNLLKSPMFQSLIPEYAKKLGIPEDQVEQTYIDKVPLKRGCDYQDVLNVLLFYASDKASYCTGQSINITGGQVMF</sequence>
<dbReference type="InterPro" id="IPR020904">
    <property type="entry name" value="Sc_DH/Rdtase_CS"/>
</dbReference>
<accession>A0A1C3HNT7</accession>
<dbReference type="EMBL" id="FKLO01000018">
    <property type="protein sequence ID" value="SAY63211.1"/>
    <property type="molecule type" value="Genomic_DNA"/>
</dbReference>
<dbReference type="PANTHER" id="PTHR42760">
    <property type="entry name" value="SHORT-CHAIN DEHYDROGENASES/REDUCTASES FAMILY MEMBER"/>
    <property type="match status" value="1"/>
</dbReference>
<comment type="similarity">
    <text evidence="1 2">Belongs to the short-chain dehydrogenases/reductases (SDR) family.</text>
</comment>
<name>A0A1C3HNT7_9GAMM</name>
<evidence type="ECO:0000313" key="4">
    <source>
        <dbReference type="Proteomes" id="UP000190837"/>
    </source>
</evidence>
<keyword evidence="3" id="KW-0560">Oxidoreductase</keyword>
<dbReference type="Pfam" id="PF00106">
    <property type="entry name" value="adh_short"/>
    <property type="match status" value="1"/>
</dbReference>
<dbReference type="EC" id="1.1.1.140" evidence="3"/>
<dbReference type="PROSITE" id="PS00061">
    <property type="entry name" value="ADH_SHORT"/>
    <property type="match status" value="1"/>
</dbReference>
<dbReference type="Gene3D" id="3.40.50.720">
    <property type="entry name" value="NAD(P)-binding Rossmann-like Domain"/>
    <property type="match status" value="1"/>
</dbReference>
<dbReference type="FunFam" id="3.40.50.720:FF:000091">
    <property type="entry name" value="Sorbitol-6-phosphate dehydrogenase"/>
    <property type="match status" value="1"/>
</dbReference>
<dbReference type="NCBIfam" id="NF009050">
    <property type="entry name" value="PRK12384.1"/>
    <property type="match status" value="1"/>
</dbReference>
<dbReference type="GO" id="GO:0009010">
    <property type="term" value="F:sorbitol-6-phosphate 2-dehydrogenase activity"/>
    <property type="evidence" value="ECO:0007669"/>
    <property type="project" value="UniProtKB-EC"/>
</dbReference>
<protein>
    <submittedName>
        <fullName evidence="3">Sorbitol-6-phosphate 2-dehydrogenase</fullName>
        <ecNumber evidence="3">1.1.1.140</ecNumber>
    </submittedName>
</protein>
<organism evidence="3 4">
    <name type="scientific">Cardiobacterium hominis</name>
    <dbReference type="NCBI Taxonomy" id="2718"/>
    <lineage>
        <taxon>Bacteria</taxon>
        <taxon>Pseudomonadati</taxon>
        <taxon>Pseudomonadota</taxon>
        <taxon>Gammaproteobacteria</taxon>
        <taxon>Cardiobacteriales</taxon>
        <taxon>Cardiobacteriaceae</taxon>
        <taxon>Cardiobacterium</taxon>
    </lineage>
</organism>
<dbReference type="AlphaFoldDB" id="A0A1C3HNT7"/>
<dbReference type="InterPro" id="IPR002347">
    <property type="entry name" value="SDR_fam"/>
</dbReference>
<reference evidence="4" key="1">
    <citation type="submission" date="2016-04" db="EMBL/GenBank/DDBJ databases">
        <authorList>
            <person name="Tagini F."/>
        </authorList>
    </citation>
    <scope>NUCLEOTIDE SEQUENCE [LARGE SCALE GENOMIC DNA]</scope>
    <source>
        <strain evidence="4">CHUV0807</strain>
    </source>
</reference>
<dbReference type="CDD" id="cd05322">
    <property type="entry name" value="SDH_SDR_c_like"/>
    <property type="match status" value="1"/>
</dbReference>
<dbReference type="InterPro" id="IPR036291">
    <property type="entry name" value="NAD(P)-bd_dom_sf"/>
</dbReference>
<dbReference type="Proteomes" id="UP000190837">
    <property type="component" value="Unassembled WGS sequence"/>
</dbReference>
<proteinExistence type="inferred from homology"/>
<dbReference type="PRINTS" id="PR00081">
    <property type="entry name" value="GDHRDH"/>
</dbReference>
<dbReference type="RefSeq" id="WP_079539357.1">
    <property type="nucleotide sequence ID" value="NZ_CP171111.1"/>
</dbReference>